<dbReference type="EMBL" id="CP073767">
    <property type="protein sequence ID" value="UWZ57085.1"/>
    <property type="molecule type" value="Genomic_DNA"/>
</dbReference>
<dbReference type="RefSeq" id="WP_033361360.1">
    <property type="nucleotide sequence ID" value="NZ_CP073767.1"/>
</dbReference>
<accession>A0A9Q9MJN8</accession>
<proteinExistence type="predicted"/>
<dbReference type="Proteomes" id="UP001058003">
    <property type="component" value="Chromosome"/>
</dbReference>
<dbReference type="GO" id="GO:0016787">
    <property type="term" value="F:hydrolase activity"/>
    <property type="evidence" value="ECO:0007669"/>
    <property type="project" value="UniProtKB-KW"/>
</dbReference>
<feature type="domain" description="Serine aminopeptidase S33" evidence="1">
    <location>
        <begin position="46"/>
        <end position="151"/>
    </location>
</feature>
<gene>
    <name evidence="2" type="ORF">Daura_13495</name>
</gene>
<reference evidence="2" key="1">
    <citation type="submission" date="2021-04" db="EMBL/GenBank/DDBJ databases">
        <title>Dactylosporangium aurantiacum NRRL B-8018 full assembly.</title>
        <authorList>
            <person name="Hartkoorn R.C."/>
            <person name="Beaudoing E."/>
            <person name="Hot D."/>
        </authorList>
    </citation>
    <scope>NUCLEOTIDE SEQUENCE</scope>
    <source>
        <strain evidence="2">NRRL B-8018</strain>
    </source>
</reference>
<evidence type="ECO:0000313" key="3">
    <source>
        <dbReference type="Proteomes" id="UP001058003"/>
    </source>
</evidence>
<keyword evidence="3" id="KW-1185">Reference proteome</keyword>
<dbReference type="InterPro" id="IPR022742">
    <property type="entry name" value="Hydrolase_4"/>
</dbReference>
<evidence type="ECO:0000259" key="1">
    <source>
        <dbReference type="Pfam" id="PF12146"/>
    </source>
</evidence>
<dbReference type="OrthoDB" id="27092at2"/>
<protein>
    <submittedName>
        <fullName evidence="2">Alpha/beta hydrolase</fullName>
    </submittedName>
</protein>
<dbReference type="Gene3D" id="3.40.50.1820">
    <property type="entry name" value="alpha/beta hydrolase"/>
    <property type="match status" value="1"/>
</dbReference>
<dbReference type="PANTHER" id="PTHR46438">
    <property type="entry name" value="ALPHA/BETA-HYDROLASES SUPERFAMILY PROTEIN"/>
    <property type="match status" value="1"/>
</dbReference>
<organism evidence="2 3">
    <name type="scientific">Dactylosporangium aurantiacum</name>
    <dbReference type="NCBI Taxonomy" id="35754"/>
    <lineage>
        <taxon>Bacteria</taxon>
        <taxon>Bacillati</taxon>
        <taxon>Actinomycetota</taxon>
        <taxon>Actinomycetes</taxon>
        <taxon>Micromonosporales</taxon>
        <taxon>Micromonosporaceae</taxon>
        <taxon>Dactylosporangium</taxon>
    </lineage>
</organism>
<evidence type="ECO:0000313" key="2">
    <source>
        <dbReference type="EMBL" id="UWZ57085.1"/>
    </source>
</evidence>
<dbReference type="SUPFAM" id="SSF53474">
    <property type="entry name" value="alpha/beta-Hydrolases"/>
    <property type="match status" value="1"/>
</dbReference>
<name>A0A9Q9MJN8_9ACTN</name>
<dbReference type="AlphaFoldDB" id="A0A9Q9MJN8"/>
<dbReference type="KEGG" id="daur:Daura_13495"/>
<dbReference type="InterPro" id="IPR029058">
    <property type="entry name" value="AB_hydrolase_fold"/>
</dbReference>
<dbReference type="Pfam" id="PF12146">
    <property type="entry name" value="Hydrolase_4"/>
    <property type="match status" value="1"/>
</dbReference>
<keyword evidence="2" id="KW-0378">Hydrolase</keyword>
<sequence length="252" mass="25571">MGDGADLGVRWHEVGGRPVRVLVRGGARAGLLPAVLVPGLGSVGSMAHAAELVGRQTAVSLLDLPGFGHRRGRACAATVPAVAAATAGWLRAHARGPVVLAGHSTGAQAVLHAALAVPEAVAAVVLAGPTFAPAVRRIRPLVRAWAGSTGREPPSGLVAAGPDYWRAGPVTLARFVRSGLRDRPEDVIGALRCPVLLATGAQDRFAPPDWIGRLAAAAPAARTTTVAASHAVPYSRPGQFAELVLTMATVGG</sequence>
<dbReference type="PANTHER" id="PTHR46438:SF11">
    <property type="entry name" value="LIPASE-RELATED"/>
    <property type="match status" value="1"/>
</dbReference>